<evidence type="ECO:0000313" key="2">
    <source>
        <dbReference type="Proteomes" id="UP000664521"/>
    </source>
</evidence>
<keyword evidence="2" id="KW-1185">Reference proteome</keyword>
<sequence length="113" mass="11973">MLQTCPAPIGPIIDAFTGGSSKRSDITSNLDKCINDGRAATEKVHFIGETSMVLEGVPASCMAEAKAWNEHPHAAILAKDYGTVKVLNSTAIRFDGLPQKTVDIVQGAMTKSN</sequence>
<dbReference type="AlphaFoldDB" id="A0A8H3G654"/>
<gene>
    <name evidence="1" type="ORF">HETSPECPRED_009732</name>
</gene>
<dbReference type="EMBL" id="CAJPDS010000081">
    <property type="protein sequence ID" value="CAF9935297.1"/>
    <property type="molecule type" value="Genomic_DNA"/>
</dbReference>
<comment type="caution">
    <text evidence="1">The sequence shown here is derived from an EMBL/GenBank/DDBJ whole genome shotgun (WGS) entry which is preliminary data.</text>
</comment>
<evidence type="ECO:0000313" key="1">
    <source>
        <dbReference type="EMBL" id="CAF9935297.1"/>
    </source>
</evidence>
<reference evidence="1" key="1">
    <citation type="submission" date="2021-03" db="EMBL/GenBank/DDBJ databases">
        <authorList>
            <person name="Tagirdzhanova G."/>
        </authorList>
    </citation>
    <scope>NUCLEOTIDE SEQUENCE</scope>
</reference>
<dbReference type="OrthoDB" id="10356843at2759"/>
<name>A0A8H3G654_9LECA</name>
<proteinExistence type="predicted"/>
<accession>A0A8H3G654</accession>
<protein>
    <submittedName>
        <fullName evidence="1">Uncharacterized protein</fullName>
    </submittedName>
</protein>
<dbReference type="Proteomes" id="UP000664521">
    <property type="component" value="Unassembled WGS sequence"/>
</dbReference>
<organism evidence="1 2">
    <name type="scientific">Heterodermia speciosa</name>
    <dbReference type="NCBI Taxonomy" id="116794"/>
    <lineage>
        <taxon>Eukaryota</taxon>
        <taxon>Fungi</taxon>
        <taxon>Dikarya</taxon>
        <taxon>Ascomycota</taxon>
        <taxon>Pezizomycotina</taxon>
        <taxon>Lecanoromycetes</taxon>
        <taxon>OSLEUM clade</taxon>
        <taxon>Lecanoromycetidae</taxon>
        <taxon>Caliciales</taxon>
        <taxon>Physciaceae</taxon>
        <taxon>Heterodermia</taxon>
    </lineage>
</organism>